<evidence type="ECO:0000313" key="7">
    <source>
        <dbReference type="Proteomes" id="UP000186351"/>
    </source>
</evidence>
<dbReference type="GO" id="GO:0009396">
    <property type="term" value="P:folic acid-containing compound biosynthetic process"/>
    <property type="evidence" value="ECO:0007669"/>
    <property type="project" value="TreeGrafter"/>
</dbReference>
<comment type="catalytic activity">
    <reaction evidence="5">
        <text>(6S)-5-formyl-5,6,7,8-tetrahydrofolate + ATP = (6R)-5,10-methenyltetrahydrofolate + ADP + phosphate</text>
        <dbReference type="Rhea" id="RHEA:10488"/>
        <dbReference type="ChEBI" id="CHEBI:30616"/>
        <dbReference type="ChEBI" id="CHEBI:43474"/>
        <dbReference type="ChEBI" id="CHEBI:57455"/>
        <dbReference type="ChEBI" id="CHEBI:57457"/>
        <dbReference type="ChEBI" id="CHEBI:456216"/>
        <dbReference type="EC" id="6.3.3.2"/>
    </reaction>
</comment>
<comment type="similarity">
    <text evidence="1 5">Belongs to the 5-formyltetrahydrofolate cyclo-ligase family.</text>
</comment>
<keyword evidence="3 4" id="KW-0067">ATP-binding</keyword>
<keyword evidence="5" id="KW-0460">Magnesium</keyword>
<accession>A0A1B1SD27</accession>
<dbReference type="PIRSF" id="PIRSF006806">
    <property type="entry name" value="FTHF_cligase"/>
    <property type="match status" value="1"/>
</dbReference>
<keyword evidence="6" id="KW-0436">Ligase</keyword>
<reference evidence="7" key="1">
    <citation type="submission" date="2016-04" db="EMBL/GenBank/DDBJ databases">
        <title>Complete Genome Sequences of Twelve Strains of a Stable Defined Moderately Diverse Mouse Microbiota 2 (sDMDMm2).</title>
        <authorList>
            <person name="Uchimura Y."/>
            <person name="Wyss M."/>
            <person name="Brugiroux S."/>
            <person name="Limenitakis J.P."/>
            <person name="Stecher B."/>
            <person name="McCoy K.D."/>
            <person name="Macpherson A.J."/>
        </authorList>
    </citation>
    <scope>NUCLEOTIDE SEQUENCE [LARGE SCALE GENOMIC DNA]</scope>
    <source>
        <strain evidence="7">YL27</strain>
    </source>
</reference>
<evidence type="ECO:0000256" key="1">
    <source>
        <dbReference type="ARBA" id="ARBA00010638"/>
    </source>
</evidence>
<dbReference type="InterPro" id="IPR037171">
    <property type="entry name" value="NagB/RpiA_transferase-like"/>
</dbReference>
<proteinExistence type="inferred from homology"/>
<dbReference type="Gene3D" id="3.40.50.10420">
    <property type="entry name" value="NagB/RpiA/CoA transferase-like"/>
    <property type="match status" value="1"/>
</dbReference>
<keyword evidence="2 4" id="KW-0547">Nucleotide-binding</keyword>
<evidence type="ECO:0000256" key="2">
    <source>
        <dbReference type="ARBA" id="ARBA00022741"/>
    </source>
</evidence>
<dbReference type="Proteomes" id="UP000186351">
    <property type="component" value="Chromosome"/>
</dbReference>
<dbReference type="EC" id="6.3.3.2" evidence="5"/>
<dbReference type="Pfam" id="PF01812">
    <property type="entry name" value="5-FTHF_cyc-lig"/>
    <property type="match status" value="1"/>
</dbReference>
<dbReference type="GeneID" id="65535390"/>
<evidence type="ECO:0000256" key="3">
    <source>
        <dbReference type="ARBA" id="ARBA00022840"/>
    </source>
</evidence>
<dbReference type="InterPro" id="IPR024185">
    <property type="entry name" value="FTHF_cligase-like_sf"/>
</dbReference>
<dbReference type="EMBL" id="CP015402">
    <property type="protein sequence ID" value="ANU64675.2"/>
    <property type="molecule type" value="Genomic_DNA"/>
</dbReference>
<dbReference type="InterPro" id="IPR002698">
    <property type="entry name" value="FTHF_cligase"/>
</dbReference>
<dbReference type="AlphaFoldDB" id="A0A1B1SD27"/>
<dbReference type="SUPFAM" id="SSF100950">
    <property type="entry name" value="NagB/RpiA/CoA transferase-like"/>
    <property type="match status" value="1"/>
</dbReference>
<feature type="binding site" evidence="4">
    <location>
        <begin position="127"/>
        <end position="135"/>
    </location>
    <ligand>
        <name>ATP</name>
        <dbReference type="ChEBI" id="CHEBI:30616"/>
    </ligand>
</feature>
<accession>A0A1Z2XF83</accession>
<feature type="binding site" evidence="4">
    <location>
        <begin position="3"/>
        <end position="7"/>
    </location>
    <ligand>
        <name>ATP</name>
        <dbReference type="ChEBI" id="CHEBI:30616"/>
    </ligand>
</feature>
<keyword evidence="7" id="KW-1185">Reference proteome</keyword>
<dbReference type="STRING" id="1796646.A4V02_00880"/>
<dbReference type="GO" id="GO:0035999">
    <property type="term" value="P:tetrahydrofolate interconversion"/>
    <property type="evidence" value="ECO:0007669"/>
    <property type="project" value="TreeGrafter"/>
</dbReference>
<dbReference type="RefSeq" id="WP_068959836.1">
    <property type="nucleotide sequence ID" value="NZ_CAJTAP010000008.1"/>
</dbReference>
<dbReference type="NCBIfam" id="TIGR02727">
    <property type="entry name" value="MTHFS_bact"/>
    <property type="match status" value="1"/>
</dbReference>
<sequence length="183" mass="20894">MRKEEIRSRIKARKAMLTDAERQSAADAVFAVLENSVAFMLADNILLYHSLPDELSTRAFIEKWHDRKNFFLPRVHGVNLEVLPYNRSSLRLGAFQIEEPQGDDVRDISSIELIVVPGVAYDRCGNRVGRGKGFYDRLLASTHATKVGVGYDFQLVDDIDSEPHDVVMDLVVTEHEIIRVRRR</sequence>
<evidence type="ECO:0000313" key="6">
    <source>
        <dbReference type="EMBL" id="ANU64675.2"/>
    </source>
</evidence>
<dbReference type="PANTHER" id="PTHR23407:SF1">
    <property type="entry name" value="5-FORMYLTETRAHYDROFOLATE CYCLO-LIGASE"/>
    <property type="match status" value="1"/>
</dbReference>
<dbReference type="GO" id="GO:0030272">
    <property type="term" value="F:5-formyltetrahydrofolate cyclo-ligase activity"/>
    <property type="evidence" value="ECO:0007669"/>
    <property type="project" value="UniProtKB-EC"/>
</dbReference>
<dbReference type="GO" id="GO:0005524">
    <property type="term" value="F:ATP binding"/>
    <property type="evidence" value="ECO:0007669"/>
    <property type="project" value="UniProtKB-KW"/>
</dbReference>
<evidence type="ECO:0000256" key="4">
    <source>
        <dbReference type="PIRSR" id="PIRSR006806-1"/>
    </source>
</evidence>
<organism evidence="6 7">
    <name type="scientific">Muribaculum intestinale</name>
    <dbReference type="NCBI Taxonomy" id="1796646"/>
    <lineage>
        <taxon>Bacteria</taxon>
        <taxon>Pseudomonadati</taxon>
        <taxon>Bacteroidota</taxon>
        <taxon>Bacteroidia</taxon>
        <taxon>Bacteroidales</taxon>
        <taxon>Muribaculaceae</taxon>
        <taxon>Muribaculum</taxon>
    </lineage>
</organism>
<name>A0A1B1SD27_9BACT</name>
<keyword evidence="5" id="KW-0479">Metal-binding</keyword>
<dbReference type="PANTHER" id="PTHR23407">
    <property type="entry name" value="ATPASE INHIBITOR/5-FORMYLTETRAHYDROFOLATE CYCLO-LIGASE"/>
    <property type="match status" value="1"/>
</dbReference>
<gene>
    <name evidence="6" type="ORF">A4V02_00880</name>
</gene>
<evidence type="ECO:0000256" key="5">
    <source>
        <dbReference type="RuleBase" id="RU361279"/>
    </source>
</evidence>
<dbReference type="KEGG" id="pary:A4V02_00880"/>
<dbReference type="GO" id="GO:0046872">
    <property type="term" value="F:metal ion binding"/>
    <property type="evidence" value="ECO:0007669"/>
    <property type="project" value="UniProtKB-KW"/>
</dbReference>
<protein>
    <recommendedName>
        <fullName evidence="5">5-formyltetrahydrofolate cyclo-ligase</fullName>
        <ecNumber evidence="5">6.3.3.2</ecNumber>
    </recommendedName>
</protein>
<feature type="binding site" evidence="4">
    <location>
        <position position="54"/>
    </location>
    <ligand>
        <name>substrate</name>
    </ligand>
</feature>
<comment type="cofactor">
    <cofactor evidence="5">
        <name>Mg(2+)</name>
        <dbReference type="ChEBI" id="CHEBI:18420"/>
    </cofactor>
</comment>
<dbReference type="OrthoDB" id="9801938at2"/>